<sequence length="261" mass="30584">MNLQPVKDICDSQDTRRKELHIFTVSCSEVDTMKISTCIYHFLVLNWYIFLNYYIPQHGKEERKLKIFQGVGQTKYLTLINLLLQAIFFGVACLDDVLKRIKGKKDIKFVTAFRDLLFSTLAFPLSMFVFLAFWSLFLYDRDLVFPKDLDNIFPVWLNHAMHTSILPFMLGEVILRPHRYPQKKTGLILLAAGALAYITRILWVYSESGQWIYPVFATLSPLGMAVFFSLSYILVANMYLLGQKLNHWKWGDTMQPWMKRK</sequence>
<gene>
    <name evidence="2" type="primary">Adtrp</name>
</gene>
<evidence type="ECO:0000313" key="1">
    <source>
        <dbReference type="Proteomes" id="UP001732720"/>
    </source>
</evidence>
<evidence type="ECO:0000313" key="2">
    <source>
        <dbReference type="RefSeq" id="XP_073939003.1"/>
    </source>
</evidence>
<name>A0AC58NBM1_CASCN</name>
<dbReference type="RefSeq" id="XP_073939003.1">
    <property type="nucleotide sequence ID" value="XM_074082902.1"/>
</dbReference>
<reference evidence="2" key="1">
    <citation type="submission" date="2025-08" db="UniProtKB">
        <authorList>
            <consortium name="RefSeq"/>
        </authorList>
    </citation>
    <scope>IDENTIFICATION</scope>
</reference>
<accession>A0AC58NBM1</accession>
<keyword evidence="1" id="KW-1185">Reference proteome</keyword>
<dbReference type="Proteomes" id="UP001732720">
    <property type="component" value="Chromosome 8"/>
</dbReference>
<organism evidence="1 2">
    <name type="scientific">Castor canadensis</name>
    <name type="common">American beaver</name>
    <dbReference type="NCBI Taxonomy" id="51338"/>
    <lineage>
        <taxon>Eukaryota</taxon>
        <taxon>Metazoa</taxon>
        <taxon>Chordata</taxon>
        <taxon>Craniata</taxon>
        <taxon>Vertebrata</taxon>
        <taxon>Euteleostomi</taxon>
        <taxon>Mammalia</taxon>
        <taxon>Eutheria</taxon>
        <taxon>Euarchontoglires</taxon>
        <taxon>Glires</taxon>
        <taxon>Rodentia</taxon>
        <taxon>Castorimorpha</taxon>
        <taxon>Castoridae</taxon>
        <taxon>Castor</taxon>
    </lineage>
</organism>
<proteinExistence type="predicted"/>
<protein>
    <submittedName>
        <fullName evidence="2">Androgen-dependent TFPI-regulating protein</fullName>
    </submittedName>
</protein>